<reference evidence="3" key="1">
    <citation type="submission" date="2020-10" db="EMBL/GenBank/DDBJ databases">
        <title>Taxonomic study of unclassified bacteria belonging to the class Ktedonobacteria.</title>
        <authorList>
            <person name="Yabe S."/>
            <person name="Wang C.M."/>
            <person name="Zheng Y."/>
            <person name="Sakai Y."/>
            <person name="Cavaletti L."/>
            <person name="Monciardini P."/>
            <person name="Donadio S."/>
        </authorList>
    </citation>
    <scope>NUCLEOTIDE SEQUENCE</scope>
    <source>
        <strain evidence="3">SOSP1-1</strain>
    </source>
</reference>
<evidence type="ECO:0000313" key="4">
    <source>
        <dbReference type="Proteomes" id="UP000612362"/>
    </source>
</evidence>
<dbReference type="AlphaFoldDB" id="A0A8J3HVQ2"/>
<keyword evidence="2" id="KW-1133">Transmembrane helix</keyword>
<dbReference type="Proteomes" id="UP000612362">
    <property type="component" value="Unassembled WGS sequence"/>
</dbReference>
<feature type="transmembrane region" description="Helical" evidence="2">
    <location>
        <begin position="30"/>
        <end position="50"/>
    </location>
</feature>
<evidence type="ECO:0000256" key="1">
    <source>
        <dbReference type="SAM" id="MobiDB-lite"/>
    </source>
</evidence>
<feature type="region of interest" description="Disordered" evidence="1">
    <location>
        <begin position="1"/>
        <end position="20"/>
    </location>
</feature>
<keyword evidence="4" id="KW-1185">Reference proteome</keyword>
<keyword evidence="2" id="KW-0812">Transmembrane</keyword>
<evidence type="ECO:0000256" key="2">
    <source>
        <dbReference type="SAM" id="Phobius"/>
    </source>
</evidence>
<sequence>MQTLPRPDIHESPTVSRDSLKRSKRRFPTFRVLGIALLLITLLGGGYVLVNQPHKGTHAADANANCSLIVPANPLSAQGLATPYQLQATDPNAGPCNEANADQSAFVQGAVFDPATGQISIYNPLVIDAGSEPAVAPVVPKLPANAVVALWFGYNGDTLTLQGQGNSLRQGRCVNGLPNNPFGQFAYCNAPAFFRSANQAIRQGKLVPPQLGQGSDGQPCPTVRDFFIVDQDQSDNVTTVYLATNDGKTAQMNTDNAAQLQGAQTLVNGSDNRLVAVALDNALGCQPWSAPDLASPGQMATSLPLNELMAAARQARPAAVIPVGDPMTLNNGKQSITKTNLYRVGVNQASIARANQASTRQYCTNLLQVQPPRLQALMDLLQQQPSPDPAAGNNLFTFMAQRFNGTWGADGGLNCQGLLNKNSPIQVQTDDNGVAISATINLNANGQ</sequence>
<dbReference type="RefSeq" id="WP_220194019.1">
    <property type="nucleotide sequence ID" value="NZ_BNJF01000001.1"/>
</dbReference>
<comment type="caution">
    <text evidence="3">The sequence shown here is derived from an EMBL/GenBank/DDBJ whole genome shotgun (WGS) entry which is preliminary data.</text>
</comment>
<name>A0A8J3HVQ2_9CHLR</name>
<proteinExistence type="predicted"/>
<gene>
    <name evidence="3" type="ORF">KSX_28020</name>
</gene>
<keyword evidence="2" id="KW-0472">Membrane</keyword>
<evidence type="ECO:0000313" key="3">
    <source>
        <dbReference type="EMBL" id="GHO44639.1"/>
    </source>
</evidence>
<protein>
    <submittedName>
        <fullName evidence="3">Uncharacterized protein</fullName>
    </submittedName>
</protein>
<accession>A0A8J3HVQ2</accession>
<dbReference type="EMBL" id="BNJF01000001">
    <property type="protein sequence ID" value="GHO44639.1"/>
    <property type="molecule type" value="Genomic_DNA"/>
</dbReference>
<organism evidence="3 4">
    <name type="scientific">Ktedonospora formicarum</name>
    <dbReference type="NCBI Taxonomy" id="2778364"/>
    <lineage>
        <taxon>Bacteria</taxon>
        <taxon>Bacillati</taxon>
        <taxon>Chloroflexota</taxon>
        <taxon>Ktedonobacteria</taxon>
        <taxon>Ktedonobacterales</taxon>
        <taxon>Ktedonobacteraceae</taxon>
        <taxon>Ktedonospora</taxon>
    </lineage>
</organism>